<protein>
    <submittedName>
        <fullName evidence="13">Unannotated protein</fullName>
    </submittedName>
</protein>
<feature type="compositionally biased region" description="Polar residues" evidence="9">
    <location>
        <begin position="413"/>
        <end position="422"/>
    </location>
</feature>
<feature type="transmembrane region" description="Helical" evidence="10">
    <location>
        <begin position="99"/>
        <end position="124"/>
    </location>
</feature>
<dbReference type="SUPFAM" id="SSF161098">
    <property type="entry name" value="MetI-like"/>
    <property type="match status" value="1"/>
</dbReference>
<keyword evidence="7 10" id="KW-1133">Transmembrane helix</keyword>
<evidence type="ECO:0000256" key="1">
    <source>
        <dbReference type="ARBA" id="ARBA00004651"/>
    </source>
</evidence>
<keyword evidence="6 10" id="KW-0812">Transmembrane</keyword>
<feature type="transmembrane region" description="Helical" evidence="10">
    <location>
        <begin position="65"/>
        <end position="87"/>
    </location>
</feature>
<dbReference type="Gene3D" id="1.10.3720.10">
    <property type="entry name" value="MetI-like"/>
    <property type="match status" value="1"/>
</dbReference>
<feature type="transmembrane region" description="Helical" evidence="10">
    <location>
        <begin position="164"/>
        <end position="183"/>
    </location>
</feature>
<feature type="domain" description="ABC transmembrane type-1" evidence="11">
    <location>
        <begin position="157"/>
        <end position="366"/>
    </location>
</feature>
<dbReference type="NCBIfam" id="TIGR00974">
    <property type="entry name" value="3a0107s02c"/>
    <property type="match status" value="1"/>
</dbReference>
<feature type="transmembrane region" description="Helical" evidence="10">
    <location>
        <begin position="227"/>
        <end position="247"/>
    </location>
</feature>
<evidence type="ECO:0000256" key="5">
    <source>
        <dbReference type="ARBA" id="ARBA00022592"/>
    </source>
</evidence>
<feature type="transmembrane region" description="Helical" evidence="10">
    <location>
        <begin position="38"/>
        <end position="59"/>
    </location>
</feature>
<dbReference type="InterPro" id="IPR005672">
    <property type="entry name" value="Phosphate_PstA"/>
</dbReference>
<evidence type="ECO:0000256" key="2">
    <source>
        <dbReference type="ARBA" id="ARBA00007069"/>
    </source>
</evidence>
<evidence type="ECO:0000256" key="3">
    <source>
        <dbReference type="ARBA" id="ARBA00022448"/>
    </source>
</evidence>
<dbReference type="Pfam" id="PF00528">
    <property type="entry name" value="BPD_transp_1"/>
    <property type="match status" value="1"/>
</dbReference>
<evidence type="ECO:0000256" key="7">
    <source>
        <dbReference type="ARBA" id="ARBA00022989"/>
    </source>
</evidence>
<dbReference type="InterPro" id="IPR035906">
    <property type="entry name" value="MetI-like_sf"/>
</dbReference>
<evidence type="ECO:0000256" key="4">
    <source>
        <dbReference type="ARBA" id="ARBA00022475"/>
    </source>
</evidence>
<comment type="subcellular location">
    <subcellularLocation>
        <location evidence="1">Cell membrane</location>
        <topology evidence="1">Multi-pass membrane protein</topology>
    </subcellularLocation>
</comment>
<dbReference type="GO" id="GO:0005315">
    <property type="term" value="F:phosphate transmembrane transporter activity"/>
    <property type="evidence" value="ECO:0007669"/>
    <property type="project" value="InterPro"/>
</dbReference>
<dbReference type="EMBL" id="CAEMXZ010000003">
    <property type="protein sequence ID" value="CAB4322391.1"/>
    <property type="molecule type" value="Genomic_DNA"/>
</dbReference>
<feature type="region of interest" description="Disordered" evidence="9">
    <location>
        <begin position="1"/>
        <end position="30"/>
    </location>
</feature>
<gene>
    <name evidence="12" type="ORF">UFOPK1392_00125</name>
    <name evidence="13" type="ORF">UFOPK3733_00910</name>
</gene>
<evidence type="ECO:0000313" key="12">
    <source>
        <dbReference type="EMBL" id="CAB4322391.1"/>
    </source>
</evidence>
<dbReference type="GO" id="GO:0005886">
    <property type="term" value="C:plasma membrane"/>
    <property type="evidence" value="ECO:0007669"/>
    <property type="project" value="UniProtKB-SubCell"/>
</dbReference>
<keyword evidence="5" id="KW-0592">Phosphate transport</keyword>
<feature type="region of interest" description="Disordered" evidence="9">
    <location>
        <begin position="374"/>
        <end position="422"/>
    </location>
</feature>
<feature type="transmembrane region" description="Helical" evidence="10">
    <location>
        <begin position="349"/>
        <end position="369"/>
    </location>
</feature>
<dbReference type="AlphaFoldDB" id="A0A6J7IWP9"/>
<evidence type="ECO:0000259" key="11">
    <source>
        <dbReference type="PROSITE" id="PS50928"/>
    </source>
</evidence>
<keyword evidence="3" id="KW-0813">Transport</keyword>
<evidence type="ECO:0000256" key="10">
    <source>
        <dbReference type="SAM" id="Phobius"/>
    </source>
</evidence>
<dbReference type="PROSITE" id="PS50928">
    <property type="entry name" value="ABC_TM1"/>
    <property type="match status" value="1"/>
</dbReference>
<dbReference type="PANTHER" id="PTHR42922">
    <property type="entry name" value="PHOSPHATE TRANSPORT SYSTEM PERMEASE PROTEIN PSTA"/>
    <property type="match status" value="1"/>
</dbReference>
<proteinExistence type="inferred from homology"/>
<reference evidence="13" key="1">
    <citation type="submission" date="2020-05" db="EMBL/GenBank/DDBJ databases">
        <authorList>
            <person name="Chiriac C."/>
            <person name="Salcher M."/>
            <person name="Ghai R."/>
            <person name="Kavagutti S V."/>
        </authorList>
    </citation>
    <scope>NUCLEOTIDE SEQUENCE</scope>
</reference>
<dbReference type="PANTHER" id="PTHR42922:SF1">
    <property type="entry name" value="PHOSPHATE TRANSPORT SYSTEM PERMEASE PROTEIN PSTA"/>
    <property type="match status" value="1"/>
</dbReference>
<evidence type="ECO:0000313" key="13">
    <source>
        <dbReference type="EMBL" id="CAB4935131.1"/>
    </source>
</evidence>
<comment type="similarity">
    <text evidence="2">Belongs to the binding-protein-dependent transport system permease family. CysTW subfamily.</text>
</comment>
<organism evidence="13">
    <name type="scientific">freshwater metagenome</name>
    <dbReference type="NCBI Taxonomy" id="449393"/>
    <lineage>
        <taxon>unclassified sequences</taxon>
        <taxon>metagenomes</taxon>
        <taxon>ecological metagenomes</taxon>
    </lineage>
</organism>
<feature type="transmembrane region" description="Helical" evidence="10">
    <location>
        <begin position="292"/>
        <end position="314"/>
    </location>
</feature>
<keyword evidence="8 10" id="KW-0472">Membrane</keyword>
<feature type="compositionally biased region" description="Low complexity" evidence="9">
    <location>
        <begin position="1"/>
        <end position="24"/>
    </location>
</feature>
<dbReference type="InterPro" id="IPR051408">
    <property type="entry name" value="Phosphate_transprt_permease"/>
</dbReference>
<feature type="compositionally biased region" description="Low complexity" evidence="9">
    <location>
        <begin position="397"/>
        <end position="412"/>
    </location>
</feature>
<evidence type="ECO:0000256" key="9">
    <source>
        <dbReference type="SAM" id="MobiDB-lite"/>
    </source>
</evidence>
<evidence type="ECO:0000256" key="6">
    <source>
        <dbReference type="ARBA" id="ARBA00022692"/>
    </source>
</evidence>
<name>A0A6J7IWP9_9ZZZZ</name>
<dbReference type="EMBL" id="CAFBNC010000036">
    <property type="protein sequence ID" value="CAB4935131.1"/>
    <property type="molecule type" value="Genomic_DNA"/>
</dbReference>
<evidence type="ECO:0000256" key="8">
    <source>
        <dbReference type="ARBA" id="ARBA00023136"/>
    </source>
</evidence>
<sequence length="422" mass="44829">MSTETLSPGSSASSSSTSNASRPTPQRRARRPREFTNFDVWVLVGSIISALCLNWLIFYRLTAGASLFGFLLCSYFTFLAIFGVVTADRMGRLVATDRVMTVVVVSAAAIVFVPLVLLIGYILLEGLKALRPNFFISDQEGITPVLPSTSGGASHAIVGSIEQVGLALLWSLPLALAAAVFLNESRSKWRRPVRIFVDAMSGLPSIVAGLFIFATLILPFAKSGNPLFGYNGFMASLALAITMLPTITRTVDVVLRLVPDGLREASLALGASRARTVFSVVFPTARTGMTTAVVLGIARAVGETAPLLFTAFGYDLMNSNPFAGSQESLPLFVYRNIRKPDIAAIERGFAGALVLLLLVVALFALARFIGRDRSKRRGAPKGGGAAVRTNPDDPFNSPTSPSTSADADATATGQSVQEPMTS</sequence>
<keyword evidence="4" id="KW-1003">Cell membrane</keyword>
<accession>A0A6J7IWP9</accession>
<feature type="transmembrane region" description="Helical" evidence="10">
    <location>
        <begin position="195"/>
        <end position="221"/>
    </location>
</feature>
<dbReference type="CDD" id="cd06261">
    <property type="entry name" value="TM_PBP2"/>
    <property type="match status" value="1"/>
</dbReference>
<dbReference type="GO" id="GO:0035435">
    <property type="term" value="P:phosphate ion transmembrane transport"/>
    <property type="evidence" value="ECO:0007669"/>
    <property type="project" value="InterPro"/>
</dbReference>
<dbReference type="InterPro" id="IPR000515">
    <property type="entry name" value="MetI-like"/>
</dbReference>